<dbReference type="EMBL" id="PNBA02000016">
    <property type="protein sequence ID" value="KAG6396404.1"/>
    <property type="molecule type" value="Genomic_DNA"/>
</dbReference>
<evidence type="ECO:0000256" key="1">
    <source>
        <dbReference type="SAM" id="MobiDB-lite"/>
    </source>
</evidence>
<evidence type="ECO:0000313" key="5">
    <source>
        <dbReference type="Proteomes" id="UP000298416"/>
    </source>
</evidence>
<dbReference type="Pfam" id="PF04784">
    <property type="entry name" value="DUF547"/>
    <property type="match status" value="1"/>
</dbReference>
<feature type="domain" description="Ternary complex factor MIP1 leucine-zipper" evidence="3">
    <location>
        <begin position="45"/>
        <end position="125"/>
    </location>
</feature>
<protein>
    <recommendedName>
        <fullName evidence="6">Ternary complex factor MIP1 leucine-zipper domain-containing protein</fullName>
    </recommendedName>
</protein>
<feature type="region of interest" description="Disordered" evidence="1">
    <location>
        <begin position="211"/>
        <end position="234"/>
    </location>
</feature>
<keyword evidence="5" id="KW-1185">Reference proteome</keyword>
<dbReference type="Proteomes" id="UP000298416">
    <property type="component" value="Unassembled WGS sequence"/>
</dbReference>
<reference evidence="4" key="1">
    <citation type="submission" date="2018-01" db="EMBL/GenBank/DDBJ databases">
        <authorList>
            <person name="Mao J.F."/>
        </authorList>
    </citation>
    <scope>NUCLEOTIDE SEQUENCE</scope>
    <source>
        <strain evidence="4">Huo1</strain>
        <tissue evidence="4">Leaf</tissue>
    </source>
</reference>
<dbReference type="PANTHER" id="PTHR46248:SF9">
    <property type="entry name" value="EXPRESSED PROTEIN"/>
    <property type="match status" value="1"/>
</dbReference>
<feature type="domain" description="DUF547" evidence="2">
    <location>
        <begin position="383"/>
        <end position="512"/>
    </location>
</feature>
<accession>A0A8X8Z9X8</accession>
<feature type="region of interest" description="Disordered" evidence="1">
    <location>
        <begin position="1"/>
        <end position="42"/>
    </location>
</feature>
<evidence type="ECO:0000259" key="3">
    <source>
        <dbReference type="Pfam" id="PF14389"/>
    </source>
</evidence>
<organism evidence="4">
    <name type="scientific">Salvia splendens</name>
    <name type="common">Scarlet sage</name>
    <dbReference type="NCBI Taxonomy" id="180675"/>
    <lineage>
        <taxon>Eukaryota</taxon>
        <taxon>Viridiplantae</taxon>
        <taxon>Streptophyta</taxon>
        <taxon>Embryophyta</taxon>
        <taxon>Tracheophyta</taxon>
        <taxon>Spermatophyta</taxon>
        <taxon>Magnoliopsida</taxon>
        <taxon>eudicotyledons</taxon>
        <taxon>Gunneridae</taxon>
        <taxon>Pentapetalae</taxon>
        <taxon>asterids</taxon>
        <taxon>lamiids</taxon>
        <taxon>Lamiales</taxon>
        <taxon>Lamiaceae</taxon>
        <taxon>Nepetoideae</taxon>
        <taxon>Mentheae</taxon>
        <taxon>Salviinae</taxon>
        <taxon>Salvia</taxon>
        <taxon>Salvia subgen. Calosphace</taxon>
        <taxon>core Calosphace</taxon>
    </lineage>
</organism>
<feature type="compositionally biased region" description="Low complexity" evidence="1">
    <location>
        <begin position="214"/>
        <end position="227"/>
    </location>
</feature>
<reference evidence="4" key="2">
    <citation type="submission" date="2020-08" db="EMBL/GenBank/DDBJ databases">
        <title>Plant Genome Project.</title>
        <authorList>
            <person name="Zhang R.-G."/>
        </authorList>
    </citation>
    <scope>NUCLEOTIDE SEQUENCE</scope>
    <source>
        <strain evidence="4">Huo1</strain>
        <tissue evidence="4">Leaf</tissue>
    </source>
</reference>
<sequence length="592" mass="67855">MEGRRSLRLQSMRPHVKHEKEKMEMQSSWATDAEKPCTSNRSSIRERKLTLQQDVDKLKKRLRHEENVHRALERAFTRPLGALPRLPPYLPQHTLELLAEVAVLEEEIVRLEEKIVFFRKGLYQEAVYISSSKKMDTKDEQKQSTFLVTSKADSETGIWKDSTFLSGYSSNKAELVFYATFAFEISIFCSKTCIASMKNLNLHAILDDKRGKENQSSTSTSKNKQQSLNSKVQLSRNPVKKRLPECKSGERRLDPQRSQWELQLLDHAATPKTTPANLEATSPVDGSPNKISESILKCLINIYLRLSSMKNRNSTESLPSQSVAYSFDPYNLCSMFGKRDIGPYKHLMTIEAASIDPNRTTISVFLVQRLKLLFRKLATVSLKDLSHQEKLAFWINIYNSCMMNAFLEYGIPEDPEMVFELMQKANVTVSEHVLTAITIEHFILRLPYHSKYTSSKSTKNDETMARSMFGLELSEPFVTFALSCGSWSSPAVRVYTASRVESELETAKREYLQAAVGISTIRKVIAIPKLMDWYLLDFAKDFESLVDWICLQLPSELAKEAITCLESRKDLPPLKSIQILPYEFSFRYLFHT</sequence>
<evidence type="ECO:0000259" key="2">
    <source>
        <dbReference type="Pfam" id="PF04784"/>
    </source>
</evidence>
<evidence type="ECO:0000313" key="4">
    <source>
        <dbReference type="EMBL" id="KAG6396404.1"/>
    </source>
</evidence>
<dbReference type="Pfam" id="PF14389">
    <property type="entry name" value="Lzipper-MIP1"/>
    <property type="match status" value="1"/>
</dbReference>
<gene>
    <name evidence="4" type="ORF">SASPL_142553</name>
</gene>
<name>A0A8X8Z9X8_SALSN</name>
<dbReference type="InterPro" id="IPR025757">
    <property type="entry name" value="MIP1_Leuzipper"/>
</dbReference>
<proteinExistence type="predicted"/>
<evidence type="ECO:0008006" key="6">
    <source>
        <dbReference type="Google" id="ProtNLM"/>
    </source>
</evidence>
<dbReference type="PANTHER" id="PTHR46248">
    <property type="entry name" value="EXPRESSED PROTEIN"/>
    <property type="match status" value="1"/>
</dbReference>
<comment type="caution">
    <text evidence="4">The sequence shown here is derived from an EMBL/GenBank/DDBJ whole genome shotgun (WGS) entry which is preliminary data.</text>
</comment>
<dbReference type="InterPro" id="IPR006869">
    <property type="entry name" value="DUF547"/>
</dbReference>
<dbReference type="AlphaFoldDB" id="A0A8X8Z9X8"/>